<dbReference type="GeneID" id="19113208"/>
<reference evidence="1 2" key="1">
    <citation type="journal article" date="2012" name="PLoS Pathog.">
        <title>Diverse lifestyles and strategies of plant pathogenesis encoded in the genomes of eighteen Dothideomycetes fungi.</title>
        <authorList>
            <person name="Ohm R.A."/>
            <person name="Feau N."/>
            <person name="Henrissat B."/>
            <person name="Schoch C.L."/>
            <person name="Horwitz B.A."/>
            <person name="Barry K.W."/>
            <person name="Condon B.J."/>
            <person name="Copeland A.C."/>
            <person name="Dhillon B."/>
            <person name="Glaser F."/>
            <person name="Hesse C.N."/>
            <person name="Kosti I."/>
            <person name="LaButti K."/>
            <person name="Lindquist E.A."/>
            <person name="Lucas S."/>
            <person name="Salamov A.A."/>
            <person name="Bradshaw R.E."/>
            <person name="Ciuffetti L."/>
            <person name="Hamelin R.C."/>
            <person name="Kema G.H.J."/>
            <person name="Lawrence C."/>
            <person name="Scott J.A."/>
            <person name="Spatafora J.W."/>
            <person name="Turgeon B.G."/>
            <person name="de Wit P.J.G.M."/>
            <person name="Zhong S."/>
            <person name="Goodwin S.B."/>
            <person name="Grigoriev I.V."/>
        </authorList>
    </citation>
    <scope>NUCLEOTIDE SEQUENCE [LARGE SCALE GENOMIC DNA]</scope>
    <source>
        <strain evidence="1 2">UAMH 10762</strain>
    </source>
</reference>
<accession>M2MQ67</accession>
<dbReference type="AlphaFoldDB" id="M2MQ67"/>
<protein>
    <submittedName>
        <fullName evidence="1">Uncharacterized protein</fullName>
    </submittedName>
</protein>
<gene>
    <name evidence="1" type="ORF">BAUCODRAFT_37293</name>
</gene>
<proteinExistence type="predicted"/>
<evidence type="ECO:0000313" key="2">
    <source>
        <dbReference type="Proteomes" id="UP000011761"/>
    </source>
</evidence>
<dbReference type="Proteomes" id="UP000011761">
    <property type="component" value="Unassembled WGS sequence"/>
</dbReference>
<dbReference type="EMBL" id="KB445560">
    <property type="protein sequence ID" value="EMC93608.1"/>
    <property type="molecule type" value="Genomic_DNA"/>
</dbReference>
<name>M2MQ67_BAUPA</name>
<organism evidence="1 2">
    <name type="scientific">Baudoinia panamericana (strain UAMH 10762)</name>
    <name type="common">Angels' share fungus</name>
    <name type="synonym">Baudoinia compniacensis (strain UAMH 10762)</name>
    <dbReference type="NCBI Taxonomy" id="717646"/>
    <lineage>
        <taxon>Eukaryota</taxon>
        <taxon>Fungi</taxon>
        <taxon>Dikarya</taxon>
        <taxon>Ascomycota</taxon>
        <taxon>Pezizomycotina</taxon>
        <taxon>Dothideomycetes</taxon>
        <taxon>Dothideomycetidae</taxon>
        <taxon>Mycosphaerellales</taxon>
        <taxon>Teratosphaeriaceae</taxon>
        <taxon>Baudoinia</taxon>
    </lineage>
</organism>
<dbReference type="RefSeq" id="XP_007679283.1">
    <property type="nucleotide sequence ID" value="XM_007681093.1"/>
</dbReference>
<sequence length="75" mass="8623">MESSCSKLHTRSDSMSGTRLRWTHRLRSGLIPACAIPDLSQFQQHRMWWYGYNISGKLEKLGNCLKCSPLHTTTI</sequence>
<evidence type="ECO:0000313" key="1">
    <source>
        <dbReference type="EMBL" id="EMC93608.1"/>
    </source>
</evidence>
<dbReference type="HOGENOM" id="CLU_2670684_0_0_1"/>
<keyword evidence="2" id="KW-1185">Reference proteome</keyword>
<dbReference type="KEGG" id="bcom:BAUCODRAFT_37293"/>